<comment type="caution">
    <text evidence="1">The sequence shown here is derived from an EMBL/GenBank/DDBJ whole genome shotgun (WGS) entry which is preliminary data.</text>
</comment>
<proteinExistence type="predicted"/>
<dbReference type="AlphaFoldDB" id="A0A232EH97"/>
<dbReference type="Proteomes" id="UP000215335">
    <property type="component" value="Unassembled WGS sequence"/>
</dbReference>
<dbReference type="EMBL" id="NNAY01004536">
    <property type="protein sequence ID" value="OXU17747.1"/>
    <property type="molecule type" value="Genomic_DNA"/>
</dbReference>
<reference evidence="1 2" key="1">
    <citation type="journal article" date="2017" name="Curr. Biol.">
        <title>The Evolution of Venom by Co-option of Single-Copy Genes.</title>
        <authorList>
            <person name="Martinson E.O."/>
            <person name="Mrinalini"/>
            <person name="Kelkar Y.D."/>
            <person name="Chang C.H."/>
            <person name="Werren J.H."/>
        </authorList>
    </citation>
    <scope>NUCLEOTIDE SEQUENCE [LARGE SCALE GENOMIC DNA]</scope>
    <source>
        <strain evidence="1 2">Alberta</strain>
        <tissue evidence="1">Whole body</tissue>
    </source>
</reference>
<evidence type="ECO:0000313" key="1">
    <source>
        <dbReference type="EMBL" id="OXU17747.1"/>
    </source>
</evidence>
<accession>A0A232EH97</accession>
<organism evidence="1 2">
    <name type="scientific">Trichomalopsis sarcophagae</name>
    <dbReference type="NCBI Taxonomy" id="543379"/>
    <lineage>
        <taxon>Eukaryota</taxon>
        <taxon>Metazoa</taxon>
        <taxon>Ecdysozoa</taxon>
        <taxon>Arthropoda</taxon>
        <taxon>Hexapoda</taxon>
        <taxon>Insecta</taxon>
        <taxon>Pterygota</taxon>
        <taxon>Neoptera</taxon>
        <taxon>Endopterygota</taxon>
        <taxon>Hymenoptera</taxon>
        <taxon>Apocrita</taxon>
        <taxon>Proctotrupomorpha</taxon>
        <taxon>Chalcidoidea</taxon>
        <taxon>Pteromalidae</taxon>
        <taxon>Pteromalinae</taxon>
        <taxon>Trichomalopsis</taxon>
    </lineage>
</organism>
<keyword evidence="2" id="KW-1185">Reference proteome</keyword>
<gene>
    <name evidence="1" type="ORF">TSAR_006671</name>
</gene>
<name>A0A232EH97_9HYME</name>
<sequence length="37" mass="4255">MHYFRCSSVSISSEKYQQTSIYIPNRSAPKNKSESSI</sequence>
<protein>
    <submittedName>
        <fullName evidence="1">Uncharacterized protein</fullName>
    </submittedName>
</protein>
<evidence type="ECO:0000313" key="2">
    <source>
        <dbReference type="Proteomes" id="UP000215335"/>
    </source>
</evidence>